<dbReference type="EMBL" id="ADFV01125249">
    <property type="status" value="NOT_ANNOTATED_CDS"/>
    <property type="molecule type" value="Genomic_DNA"/>
</dbReference>
<dbReference type="EMBL" id="ADFV01125247">
    <property type="status" value="NOT_ANNOTATED_CDS"/>
    <property type="molecule type" value="Genomic_DNA"/>
</dbReference>
<dbReference type="EMBL" id="ADFV01125250">
    <property type="status" value="NOT_ANNOTATED_CDS"/>
    <property type="molecule type" value="Genomic_DNA"/>
</dbReference>
<dbReference type="Ensembl" id="ENSNLET00000017020.2">
    <property type="protein sequence ID" value="ENSNLEP00000016192.2"/>
    <property type="gene ID" value="ENSNLEG00000013372.3"/>
</dbReference>
<dbReference type="Pfam" id="PF00326">
    <property type="entry name" value="Peptidase_S9"/>
    <property type="match status" value="1"/>
</dbReference>
<dbReference type="InterPro" id="IPR002469">
    <property type="entry name" value="Peptidase_S9B_N"/>
</dbReference>
<dbReference type="GeneTree" id="ENSGT00940000158174"/>
<evidence type="ECO:0000256" key="5">
    <source>
        <dbReference type="ARBA" id="ARBA00022670"/>
    </source>
</evidence>
<dbReference type="InParanoid" id="G1RSG9"/>
<dbReference type="GO" id="GO:0031252">
    <property type="term" value="C:cell leading edge"/>
    <property type="evidence" value="ECO:0007669"/>
    <property type="project" value="Ensembl"/>
</dbReference>
<keyword evidence="13" id="KW-1185">Reference proteome</keyword>
<reference evidence="12 13" key="1">
    <citation type="submission" date="2012-10" db="EMBL/GenBank/DDBJ databases">
        <authorList>
            <consortium name="Gibbon Genome Sequencing Consortium"/>
        </authorList>
    </citation>
    <scope>NUCLEOTIDE SEQUENCE [LARGE SCALE GENOMIC DNA]</scope>
</reference>
<dbReference type="GO" id="GO:0005874">
    <property type="term" value="C:microtubule"/>
    <property type="evidence" value="ECO:0007669"/>
    <property type="project" value="Ensembl"/>
</dbReference>
<dbReference type="EMBL" id="ADFV01125244">
    <property type="status" value="NOT_ANNOTATED_CDS"/>
    <property type="molecule type" value="Genomic_DNA"/>
</dbReference>
<dbReference type="AlphaFoldDB" id="G1RSG9"/>
<dbReference type="EC" id="3.4.14.5" evidence="3"/>
<dbReference type="FunCoup" id="G1RSG9">
    <property type="interactions" value="1444"/>
</dbReference>
<dbReference type="GO" id="GO:0008236">
    <property type="term" value="F:serine-type peptidase activity"/>
    <property type="evidence" value="ECO:0007669"/>
    <property type="project" value="UniProtKB-KW"/>
</dbReference>
<evidence type="ECO:0000259" key="9">
    <source>
        <dbReference type="Pfam" id="PF00326"/>
    </source>
</evidence>
<dbReference type="EMBL" id="ADFV01125246">
    <property type="status" value="NOT_ANNOTATED_CDS"/>
    <property type="molecule type" value="Genomic_DNA"/>
</dbReference>
<dbReference type="EMBL" id="ADFV01125241">
    <property type="status" value="NOT_ANNOTATED_CDS"/>
    <property type="molecule type" value="Genomic_DNA"/>
</dbReference>
<dbReference type="STRING" id="61853.ENSNLEP00000016192"/>
<evidence type="ECO:0000259" key="10">
    <source>
        <dbReference type="Pfam" id="PF00930"/>
    </source>
</evidence>
<keyword evidence="6" id="KW-0378">Hydrolase</keyword>
<evidence type="ECO:0000256" key="8">
    <source>
        <dbReference type="SAM" id="MobiDB-lite"/>
    </source>
</evidence>
<feature type="domain" description="Dipeptidylpeptidase IV N-terminal" evidence="10">
    <location>
        <begin position="175"/>
        <end position="555"/>
    </location>
</feature>
<gene>
    <name evidence="12" type="primary">DPP9</name>
</gene>
<dbReference type="GO" id="GO:0008239">
    <property type="term" value="F:dipeptidyl-peptidase activity"/>
    <property type="evidence" value="ECO:0007669"/>
    <property type="project" value="UniProtKB-EC"/>
</dbReference>
<accession>G1RSG9</accession>
<dbReference type="FunFam" id="2.140.10.30:FF:000002">
    <property type="entry name" value="Dipeptidyl peptidase 8-like isoform"/>
    <property type="match status" value="1"/>
</dbReference>
<evidence type="ECO:0000256" key="2">
    <source>
        <dbReference type="ARBA" id="ARBA00010036"/>
    </source>
</evidence>
<feature type="domain" description="Dipeptidyl peptidase 8 /9 ,N-terminal" evidence="11">
    <location>
        <begin position="51"/>
        <end position="164"/>
    </location>
</feature>
<evidence type="ECO:0000256" key="1">
    <source>
        <dbReference type="ARBA" id="ARBA00001257"/>
    </source>
</evidence>
<name>G1RSG9_NOMLE</name>
<dbReference type="InterPro" id="IPR050278">
    <property type="entry name" value="Serine_Prot_S9B/DPPIV"/>
</dbReference>
<dbReference type="eggNOG" id="KOG2281">
    <property type="taxonomic scope" value="Eukaryota"/>
</dbReference>
<keyword evidence="5" id="KW-0645">Protease</keyword>
<evidence type="ECO:0000256" key="3">
    <source>
        <dbReference type="ARBA" id="ARBA00012062"/>
    </source>
</evidence>
<proteinExistence type="inferred from homology"/>
<dbReference type="PANTHER" id="PTHR11731">
    <property type="entry name" value="PROTEASE FAMILY S9B,C DIPEPTIDYL-PEPTIDASE IV-RELATED"/>
    <property type="match status" value="1"/>
</dbReference>
<reference evidence="12" key="3">
    <citation type="submission" date="2025-09" db="UniProtKB">
        <authorList>
            <consortium name="Ensembl"/>
        </authorList>
    </citation>
    <scope>IDENTIFICATION</scope>
</reference>
<evidence type="ECO:0000256" key="7">
    <source>
        <dbReference type="ARBA" id="ARBA00022825"/>
    </source>
</evidence>
<reference evidence="12" key="2">
    <citation type="submission" date="2025-08" db="UniProtKB">
        <authorList>
            <consortium name="Ensembl"/>
        </authorList>
    </citation>
    <scope>IDENTIFICATION</scope>
</reference>
<dbReference type="EMBL" id="ADFV01125248">
    <property type="status" value="NOT_ANNOTATED_CDS"/>
    <property type="molecule type" value="Genomic_DNA"/>
</dbReference>
<dbReference type="PANTHER" id="PTHR11731:SF109">
    <property type="entry name" value="DIPEPTIDYL PEPTIDASE 9"/>
    <property type="match status" value="1"/>
</dbReference>
<dbReference type="GO" id="GO:0006508">
    <property type="term" value="P:proteolysis"/>
    <property type="evidence" value="ECO:0007669"/>
    <property type="project" value="UniProtKB-KW"/>
</dbReference>
<keyword evidence="7" id="KW-0720">Serine protease</keyword>
<dbReference type="Proteomes" id="UP000001073">
    <property type="component" value="Chromosome 17"/>
</dbReference>
<sequence length="823" mass="93260">MRKVKKLRLDKENTGSWRSFSLNSEGAERMATTGTPTADRGDAAATDDPAARFQVQKHSWDGLRSIIHGSRKYSGLIVNKAPHDFQFVQKTDESGPHSHRLYYLGMPYGSRENSLLYSEIPKKVRKEALLLLSWKQMLDHFQVSCAIGRGGVYSREEELLRERKPGHLCPQVSPMKPLEIKTQCSGPRMDPKICPADPAFFSFINNSDLWVANIETGEERRLTFCHQGGASPSCGLCLWHPQQFACHPTQGSEGLKTLRILYEEVDESEVEVIHVPSPALEERKTDSYRYPRTGSKNPKIALKLAEFQTDSQGKIISTQEKELVQPFSSLFPKVEYIARAGWTRDGKYAWAMFLDRPQQWLQLVLLPPALFIPSTENEEQRLASARAVPRNVQPYVVYEEVTNVWINVHDIFYPFPQSEGEDELCFLRANECKTGFCHLYKVTAILKSRGYDWSEPFSPGEDEFKCPIKEEIALTSGEWEVLARHGSKIWVNEETKLVYFQGTKDTPLEHHLYVVSYEAAGEIVRLTTPGFSHSCSMSQNFDMFVSHYSSVSTPPCVHVYKLSGPDDDPLHKQPRFWASMMEAASCPPDYVPPEIFHFHTRSDVRLYGMIYKPHALQPGKKHPTVLFVYGGPQVGQAGLAGPGGTGGCQRVPGFIPQGQVEIEDQVEGLQFVAEKYGFIDLSRVAIHGWSYGGFLSLMGLIHKPQVFKVAIAGAPVTVWMAYDTGYTERYMDVPENNQHGYEAGSVALHVEKLPNEPNRLLILHGFLDENVHFFHTNFLVSQLIRAGKPYQLQIYPNERHSIRCPESGEHYEVTLLHFLQEYL</sequence>
<evidence type="ECO:0000256" key="4">
    <source>
        <dbReference type="ARBA" id="ARBA00022438"/>
    </source>
</evidence>
<dbReference type="Gene3D" id="3.40.50.1820">
    <property type="entry name" value="alpha/beta hydrolase"/>
    <property type="match status" value="1"/>
</dbReference>
<dbReference type="EMBL" id="ADFV01125243">
    <property type="status" value="NOT_ANNOTATED_CDS"/>
    <property type="molecule type" value="Genomic_DNA"/>
</dbReference>
<dbReference type="Pfam" id="PF19520">
    <property type="entry name" value="Dpp_8_9_N"/>
    <property type="match status" value="1"/>
</dbReference>
<dbReference type="OMA" id="VTHMTPQ"/>
<dbReference type="GO" id="GO:1904784">
    <property type="term" value="P:NLRP1 inflammasome complex assembly"/>
    <property type="evidence" value="ECO:0007669"/>
    <property type="project" value="Ensembl"/>
</dbReference>
<dbReference type="InterPro" id="IPR029058">
    <property type="entry name" value="AB_hydrolase_fold"/>
</dbReference>
<dbReference type="GO" id="GO:0042802">
    <property type="term" value="F:identical protein binding"/>
    <property type="evidence" value="ECO:0007669"/>
    <property type="project" value="Ensembl"/>
</dbReference>
<dbReference type="EMBL" id="ADFV01125245">
    <property type="status" value="NOT_ANNOTATED_CDS"/>
    <property type="molecule type" value="Genomic_DNA"/>
</dbReference>
<dbReference type="InterPro" id="IPR001375">
    <property type="entry name" value="Peptidase_S9_cat"/>
</dbReference>
<dbReference type="EMBL" id="ADFV01125242">
    <property type="status" value="NOT_ANNOTATED_CDS"/>
    <property type="molecule type" value="Genomic_DNA"/>
</dbReference>
<organism evidence="12 13">
    <name type="scientific">Nomascus leucogenys</name>
    <name type="common">Northern white-cheeked gibbon</name>
    <name type="synonym">Hylobates leucogenys</name>
    <dbReference type="NCBI Taxonomy" id="61853"/>
    <lineage>
        <taxon>Eukaryota</taxon>
        <taxon>Metazoa</taxon>
        <taxon>Chordata</taxon>
        <taxon>Craniata</taxon>
        <taxon>Vertebrata</taxon>
        <taxon>Euteleostomi</taxon>
        <taxon>Mammalia</taxon>
        <taxon>Eutheria</taxon>
        <taxon>Euarchontoglires</taxon>
        <taxon>Primates</taxon>
        <taxon>Haplorrhini</taxon>
        <taxon>Catarrhini</taxon>
        <taxon>Hylobatidae</taxon>
        <taxon>Nomascus</taxon>
    </lineage>
</organism>
<dbReference type="HOGENOM" id="CLU_006105_1_0_1"/>
<evidence type="ECO:0000313" key="13">
    <source>
        <dbReference type="Proteomes" id="UP000001073"/>
    </source>
</evidence>
<dbReference type="Gene3D" id="2.140.10.30">
    <property type="entry name" value="Dipeptidylpeptidase IV, N-terminal domain"/>
    <property type="match status" value="1"/>
</dbReference>
<evidence type="ECO:0000313" key="12">
    <source>
        <dbReference type="Ensembl" id="ENSNLEP00000016192.2"/>
    </source>
</evidence>
<protein>
    <recommendedName>
        <fullName evidence="3">dipeptidyl-peptidase IV</fullName>
        <ecNumber evidence="3">3.4.14.5</ecNumber>
    </recommendedName>
</protein>
<dbReference type="GO" id="GO:0141201">
    <property type="term" value="P:pyroptotic cell death"/>
    <property type="evidence" value="ECO:0007669"/>
    <property type="project" value="Ensembl"/>
</dbReference>
<evidence type="ECO:0000256" key="6">
    <source>
        <dbReference type="ARBA" id="ARBA00022801"/>
    </source>
</evidence>
<dbReference type="GO" id="GO:0051604">
    <property type="term" value="P:protein maturation"/>
    <property type="evidence" value="ECO:0007669"/>
    <property type="project" value="Ensembl"/>
</dbReference>
<dbReference type="SUPFAM" id="SSF82171">
    <property type="entry name" value="DPP6 N-terminal domain-like"/>
    <property type="match status" value="1"/>
</dbReference>
<feature type="domain" description="Peptidase S9 prolyl oligopeptidase catalytic" evidence="9">
    <location>
        <begin position="658"/>
        <end position="823"/>
    </location>
</feature>
<evidence type="ECO:0000259" key="11">
    <source>
        <dbReference type="Pfam" id="PF19520"/>
    </source>
</evidence>
<dbReference type="InterPro" id="IPR045785">
    <property type="entry name" value="Dpp_8/9_N"/>
</dbReference>
<dbReference type="GO" id="GO:0140633">
    <property type="term" value="P:CARD8 inflammasome complex assembly"/>
    <property type="evidence" value="ECO:0007669"/>
    <property type="project" value="Ensembl"/>
</dbReference>
<dbReference type="GO" id="GO:0005829">
    <property type="term" value="C:cytosol"/>
    <property type="evidence" value="ECO:0007669"/>
    <property type="project" value="Ensembl"/>
</dbReference>
<feature type="compositionally biased region" description="Low complexity" evidence="8">
    <location>
        <begin position="31"/>
        <end position="45"/>
    </location>
</feature>
<dbReference type="SUPFAM" id="SSF53474">
    <property type="entry name" value="alpha/beta-Hydrolases"/>
    <property type="match status" value="1"/>
</dbReference>
<comment type="catalytic activity">
    <reaction evidence="1">
        <text>Release of an N-terminal dipeptide, Xaa-Yaa-|-Zaa-, from a polypeptide, preferentially when Yaa is Pro, provided Zaa is neither Pro nor hydroxyproline.</text>
        <dbReference type="EC" id="3.4.14.5"/>
    </reaction>
</comment>
<dbReference type="Pfam" id="PF00930">
    <property type="entry name" value="DPPIV_N"/>
    <property type="match status" value="1"/>
</dbReference>
<dbReference type="GO" id="GO:0043069">
    <property type="term" value="P:negative regulation of programmed cell death"/>
    <property type="evidence" value="ECO:0007669"/>
    <property type="project" value="Ensembl"/>
</dbReference>
<comment type="similarity">
    <text evidence="2">Belongs to the peptidase S9B family. DPPIV subfamily.</text>
</comment>
<keyword evidence="4" id="KW-0031">Aminopeptidase</keyword>
<feature type="region of interest" description="Disordered" evidence="8">
    <location>
        <begin position="16"/>
        <end position="45"/>
    </location>
</feature>
<dbReference type="GO" id="GO:0004177">
    <property type="term" value="F:aminopeptidase activity"/>
    <property type="evidence" value="ECO:0007669"/>
    <property type="project" value="UniProtKB-KW"/>
</dbReference>